<dbReference type="EMBL" id="CADCVQ010000166">
    <property type="protein sequence ID" value="CAA9530179.1"/>
    <property type="molecule type" value="Genomic_DNA"/>
</dbReference>
<protein>
    <recommendedName>
        <fullName evidence="3">Toxin-antitoxin system antitoxin subunit</fullName>
    </recommendedName>
</protein>
<gene>
    <name evidence="2" type="ORF">AVDCRST_MAG67-4073</name>
</gene>
<accession>A0A6J4TRF9</accession>
<reference evidence="2" key="1">
    <citation type="submission" date="2020-02" db="EMBL/GenBank/DDBJ databases">
        <authorList>
            <person name="Meier V. D."/>
        </authorList>
    </citation>
    <scope>NUCLEOTIDE SEQUENCE</scope>
    <source>
        <strain evidence="2">AVDCRST_MAG67</strain>
    </source>
</reference>
<evidence type="ECO:0000256" key="1">
    <source>
        <dbReference type="SAM" id="MobiDB-lite"/>
    </source>
</evidence>
<organism evidence="2">
    <name type="scientific">uncultured Solirubrobacteraceae bacterium</name>
    <dbReference type="NCBI Taxonomy" id="1162706"/>
    <lineage>
        <taxon>Bacteria</taxon>
        <taxon>Bacillati</taxon>
        <taxon>Actinomycetota</taxon>
        <taxon>Thermoleophilia</taxon>
        <taxon>Solirubrobacterales</taxon>
        <taxon>Solirubrobacteraceae</taxon>
        <taxon>environmental samples</taxon>
    </lineage>
</organism>
<sequence>MTTKIAVSLPDDLVAAARQAVADGRAPSVSAFVANAIEEHGRYEQLAALLSEMAAEAGPPTEEDRRWARQTLGLP</sequence>
<evidence type="ECO:0000313" key="2">
    <source>
        <dbReference type="EMBL" id="CAA9530179.1"/>
    </source>
</evidence>
<proteinExistence type="predicted"/>
<evidence type="ECO:0008006" key="3">
    <source>
        <dbReference type="Google" id="ProtNLM"/>
    </source>
</evidence>
<dbReference type="AlphaFoldDB" id="A0A6J4TRF9"/>
<name>A0A6J4TRF9_9ACTN</name>
<feature type="region of interest" description="Disordered" evidence="1">
    <location>
        <begin position="55"/>
        <end position="75"/>
    </location>
</feature>